<evidence type="ECO:0000313" key="6">
    <source>
        <dbReference type="Proteomes" id="UP000253918"/>
    </source>
</evidence>
<dbReference type="AlphaFoldDB" id="A0A369VZU7"/>
<dbReference type="InterPro" id="IPR009057">
    <property type="entry name" value="Homeodomain-like_sf"/>
</dbReference>
<dbReference type="Proteomes" id="UP000253918">
    <property type="component" value="Unassembled WGS sequence"/>
</dbReference>
<dbReference type="SUPFAM" id="SSF46689">
    <property type="entry name" value="Homeodomain-like"/>
    <property type="match status" value="2"/>
</dbReference>
<evidence type="ECO:0000256" key="1">
    <source>
        <dbReference type="ARBA" id="ARBA00023015"/>
    </source>
</evidence>
<dbReference type="PANTHER" id="PTHR46796:SF6">
    <property type="entry name" value="ARAC SUBFAMILY"/>
    <property type="match status" value="1"/>
</dbReference>
<proteinExistence type="predicted"/>
<gene>
    <name evidence="5" type="ORF">DVW87_02760</name>
</gene>
<evidence type="ECO:0000256" key="3">
    <source>
        <dbReference type="ARBA" id="ARBA00023163"/>
    </source>
</evidence>
<dbReference type="PANTHER" id="PTHR46796">
    <property type="entry name" value="HTH-TYPE TRANSCRIPTIONAL ACTIVATOR RHAS-RELATED"/>
    <property type="match status" value="1"/>
</dbReference>
<dbReference type="GO" id="GO:0043565">
    <property type="term" value="F:sequence-specific DNA binding"/>
    <property type="evidence" value="ECO:0007669"/>
    <property type="project" value="InterPro"/>
</dbReference>
<dbReference type="Gene3D" id="1.10.10.60">
    <property type="entry name" value="Homeodomain-like"/>
    <property type="match status" value="1"/>
</dbReference>
<dbReference type="PROSITE" id="PS01124">
    <property type="entry name" value="HTH_ARAC_FAMILY_2"/>
    <property type="match status" value="1"/>
</dbReference>
<dbReference type="InterPro" id="IPR050204">
    <property type="entry name" value="AraC_XylS_family_regulators"/>
</dbReference>
<dbReference type="PROSITE" id="PS00041">
    <property type="entry name" value="HTH_ARAC_FAMILY_1"/>
    <property type="match status" value="1"/>
</dbReference>
<keyword evidence="2" id="KW-0238">DNA-binding</keyword>
<dbReference type="InterPro" id="IPR018060">
    <property type="entry name" value="HTH_AraC"/>
</dbReference>
<dbReference type="EMBL" id="QQNB01000001">
    <property type="protein sequence ID" value="RDE06640.1"/>
    <property type="molecule type" value="Genomic_DNA"/>
</dbReference>
<name>A0A369VZU7_9SPHN</name>
<evidence type="ECO:0000256" key="2">
    <source>
        <dbReference type="ARBA" id="ARBA00023125"/>
    </source>
</evidence>
<organism evidence="5 6">
    <name type="scientific">Sphingomonas aracearum</name>
    <dbReference type="NCBI Taxonomy" id="2283317"/>
    <lineage>
        <taxon>Bacteria</taxon>
        <taxon>Pseudomonadati</taxon>
        <taxon>Pseudomonadota</taxon>
        <taxon>Alphaproteobacteria</taxon>
        <taxon>Sphingomonadales</taxon>
        <taxon>Sphingomonadaceae</taxon>
        <taxon>Sphingomonas</taxon>
    </lineage>
</organism>
<keyword evidence="1" id="KW-0805">Transcription regulation</keyword>
<evidence type="ECO:0000313" key="5">
    <source>
        <dbReference type="EMBL" id="RDE06640.1"/>
    </source>
</evidence>
<keyword evidence="6" id="KW-1185">Reference proteome</keyword>
<protein>
    <submittedName>
        <fullName evidence="5">Helix-turn-helix domain-containing protein</fullName>
    </submittedName>
</protein>
<comment type="caution">
    <text evidence="5">The sequence shown here is derived from an EMBL/GenBank/DDBJ whole genome shotgun (WGS) entry which is preliminary data.</text>
</comment>
<dbReference type="Pfam" id="PF12833">
    <property type="entry name" value="HTH_18"/>
    <property type="match status" value="1"/>
</dbReference>
<dbReference type="OrthoDB" id="7191628at2"/>
<keyword evidence="3" id="KW-0804">Transcription</keyword>
<accession>A0A369VZU7</accession>
<dbReference type="GO" id="GO:0003700">
    <property type="term" value="F:DNA-binding transcription factor activity"/>
    <property type="evidence" value="ECO:0007669"/>
    <property type="project" value="InterPro"/>
</dbReference>
<feature type="domain" description="HTH araC/xylS-type" evidence="4">
    <location>
        <begin position="244"/>
        <end position="343"/>
    </location>
</feature>
<dbReference type="InterPro" id="IPR018062">
    <property type="entry name" value="HTH_AraC-typ_CS"/>
</dbReference>
<sequence>MPPHFCLLVGTCRTSPGGGKSKMQVDHGGEGSGGIVPVTRFTTDAFAPQDRFAAWREEHPLSPSRFMESRPETEFRARTAWFSLGPRPLHFTDISAQHWQRTARHLRDDMEAVVVNVRFTGGARGDMDGTALSVPGGSVIITDFRREQSHFSENCSCLALLLSREEIDAMTGGASAHGMALQPDAARLILANAARIKERALAGTLRLDQAGRADQTLVSLLHAGIAGQLGHRLDRDTALVAAREQVLRDIEDNLGSPTLTVGRLARRAGLSRSSLYRLFEEENGIQAWIRHRRLERVAAVLGAPGPQPTIGALADRWGFCDAAYLGRLFREAYGKTPGEYRAQAAEAREP</sequence>
<evidence type="ECO:0000259" key="4">
    <source>
        <dbReference type="PROSITE" id="PS01124"/>
    </source>
</evidence>
<dbReference type="SMART" id="SM00342">
    <property type="entry name" value="HTH_ARAC"/>
    <property type="match status" value="1"/>
</dbReference>
<reference evidence="5 6" key="1">
    <citation type="submission" date="2018-07" db="EMBL/GenBank/DDBJ databases">
        <title>a novel species of Sphingomonas isolated from the rhizosphere soil of Araceae plant.</title>
        <authorList>
            <person name="Zhiyong W."/>
            <person name="Qinglan Z."/>
            <person name="Zhiwei F."/>
            <person name="Ding X."/>
            <person name="Gejiao W."/>
            <person name="Shixue Z."/>
        </authorList>
    </citation>
    <scope>NUCLEOTIDE SEQUENCE [LARGE SCALE GENOMIC DNA]</scope>
    <source>
        <strain evidence="5 6">WZY 27</strain>
    </source>
</reference>